<feature type="non-terminal residue" evidence="3">
    <location>
        <position position="1"/>
    </location>
</feature>
<proteinExistence type="inferred from homology"/>
<dbReference type="OrthoDB" id="418142at2759"/>
<sequence>VLPFIYRAIGSKHLPASNISFVHLDSHPDLLIPVNMPADTVFDKETLFSELSIENWIMPAVYAGHISQVVWLHPPWAQQISEGKHHFLIGKDITTTTIRVTGTDDYFLSDGLYVPADQLENQKPLNLHVILLNPTEASNSQEENGEVISAKRLKLNTDDAAGTASASSSVAPGDLDHSTSSLKRKEVQNAGASKKAETLTECSASSSLSNSEYAIREVVKDVCQVLQNGDAYVLDIDLDFFSVKNPFKEMYTQTEYELLQELYSFKKPQRNTTEEGLLDCVENRVHQLEDLEAAFADLCDNDDEETLQKWASYPGMKPLVQLVHSLKTRMESPDYEMVHQAGLTCDYMELPHHVSTEEEIEGLIQSIKILLKDMPKPTLVTVARSSLDDYCPSEQVDTIQEKVLKLLGSVYGTLDVHLDYSSTSSS</sequence>
<protein>
    <submittedName>
        <fullName evidence="3">CE022 protein</fullName>
    </submittedName>
</protein>
<evidence type="ECO:0000313" key="4">
    <source>
        <dbReference type="Proteomes" id="UP000531151"/>
    </source>
</evidence>
<evidence type="ECO:0000256" key="2">
    <source>
        <dbReference type="SAM" id="MobiDB-lite"/>
    </source>
</evidence>
<dbReference type="Proteomes" id="UP000531151">
    <property type="component" value="Unassembled WGS sequence"/>
</dbReference>
<comment type="similarity">
    <text evidence="1">Belongs to the UPF0489 family.</text>
</comment>
<evidence type="ECO:0000313" key="3">
    <source>
        <dbReference type="EMBL" id="NWH59327.1"/>
    </source>
</evidence>
<reference evidence="3 4" key="1">
    <citation type="submission" date="2019-09" db="EMBL/GenBank/DDBJ databases">
        <title>Bird 10,000 Genomes (B10K) Project - Family phase.</title>
        <authorList>
            <person name="Zhang G."/>
        </authorList>
    </citation>
    <scope>NUCLEOTIDE SEQUENCE [LARGE SCALE GENOMIC DNA]</scope>
    <source>
        <strain evidence="3">B10K-CU-031-07</strain>
        <tissue evidence="3">Muscle</tissue>
    </source>
</reference>
<dbReference type="Pfam" id="PF12640">
    <property type="entry name" value="UPF0489"/>
    <property type="match status" value="1"/>
</dbReference>
<feature type="region of interest" description="Disordered" evidence="2">
    <location>
        <begin position="163"/>
        <end position="196"/>
    </location>
</feature>
<dbReference type="AlphaFoldDB" id="A0A7K4J2W2"/>
<dbReference type="EMBL" id="VWPV01010091">
    <property type="protein sequence ID" value="NWH59327.1"/>
    <property type="molecule type" value="Genomic_DNA"/>
</dbReference>
<evidence type="ECO:0000256" key="1">
    <source>
        <dbReference type="ARBA" id="ARBA00007099"/>
    </source>
</evidence>
<name>A0A7K4J2W2_GEOCA</name>
<dbReference type="PANTHER" id="PTHR13225">
    <property type="entry name" value="MISEXPRESSION SUPPRESSOR OF RAS 6"/>
    <property type="match status" value="1"/>
</dbReference>
<dbReference type="InterPro" id="IPR024131">
    <property type="entry name" value="UPF0489"/>
</dbReference>
<organism evidence="3 4">
    <name type="scientific">Geococcyx californianus</name>
    <name type="common">Greater roadrunner</name>
    <name type="synonym">Saurothera californiana</name>
    <dbReference type="NCBI Taxonomy" id="8947"/>
    <lineage>
        <taxon>Eukaryota</taxon>
        <taxon>Metazoa</taxon>
        <taxon>Chordata</taxon>
        <taxon>Craniata</taxon>
        <taxon>Vertebrata</taxon>
        <taxon>Euteleostomi</taxon>
        <taxon>Archelosauria</taxon>
        <taxon>Archosauria</taxon>
        <taxon>Dinosauria</taxon>
        <taxon>Saurischia</taxon>
        <taxon>Theropoda</taxon>
        <taxon>Coelurosauria</taxon>
        <taxon>Aves</taxon>
        <taxon>Neognathae</taxon>
        <taxon>Neoaves</taxon>
        <taxon>Otidimorphae</taxon>
        <taxon>Cuculiformes</taxon>
        <taxon>Neomorphidae</taxon>
        <taxon>Geococcyx</taxon>
    </lineage>
</organism>
<gene>
    <name evidence="3" type="primary">Ce022</name>
    <name evidence="3" type="ORF">GEOCAL_R01070</name>
</gene>
<feature type="non-terminal residue" evidence="3">
    <location>
        <position position="426"/>
    </location>
</feature>
<accession>A0A7K4J2W2</accession>
<comment type="caution">
    <text evidence="3">The sequence shown here is derived from an EMBL/GenBank/DDBJ whole genome shotgun (WGS) entry which is preliminary data.</text>
</comment>
<dbReference type="PANTHER" id="PTHR13225:SF3">
    <property type="entry name" value="UPF0489 PROTEIN C5ORF22"/>
    <property type="match status" value="1"/>
</dbReference>
<keyword evidence="4" id="KW-1185">Reference proteome</keyword>